<gene>
    <name evidence="8" type="ORF">SAMN05216229_110137</name>
</gene>
<dbReference type="NCBIfam" id="TIGR00765">
    <property type="entry name" value="yihY_not_rbn"/>
    <property type="match status" value="1"/>
</dbReference>
<evidence type="ECO:0000256" key="1">
    <source>
        <dbReference type="ARBA" id="ARBA00004651"/>
    </source>
</evidence>
<sequence length="256" mass="27944">MLEHLQAARRFVVHLVGRFFADRGPQSAAALTYTTLFAVVPLMTVTFVMLAAVPAFRDLGEPIQAFIFRNFVPSAGEQVQAYLRGFSTQARELTWLGVAVLVATALLTLHTIEDAFNHIWRVRRARRGLSSFLLYWAILSLGPLLLGLGFAAGTYVTSLQLISGPRALPGAGTLIGLMPLLTGIAAFTLLYAAVPNTRVPLRHALLGGCFSALAFEVAKALFALYVSQFPGYQLIYGAFAAVPLFLLWIYLAWWPG</sequence>
<feature type="transmembrane region" description="Helical" evidence="7">
    <location>
        <begin position="204"/>
        <end position="226"/>
    </location>
</feature>
<evidence type="ECO:0000256" key="4">
    <source>
        <dbReference type="ARBA" id="ARBA00022692"/>
    </source>
</evidence>
<comment type="subcellular location">
    <subcellularLocation>
        <location evidence="1 7">Cell membrane</location>
        <topology evidence="1 7">Multi-pass membrane protein</topology>
    </subcellularLocation>
</comment>
<keyword evidence="5 7" id="KW-1133">Transmembrane helix</keyword>
<proteinExistence type="inferred from homology"/>
<name>A0A1I5VFN8_9GAMM</name>
<dbReference type="GO" id="GO:0005886">
    <property type="term" value="C:plasma membrane"/>
    <property type="evidence" value="ECO:0007669"/>
    <property type="project" value="UniProtKB-SubCell"/>
</dbReference>
<dbReference type="Proteomes" id="UP000243084">
    <property type="component" value="Unassembled WGS sequence"/>
</dbReference>
<keyword evidence="2 7" id="KW-1003">Cell membrane</keyword>
<evidence type="ECO:0000313" key="9">
    <source>
        <dbReference type="Proteomes" id="UP000243084"/>
    </source>
</evidence>
<reference evidence="9" key="1">
    <citation type="submission" date="2016-10" db="EMBL/GenBank/DDBJ databases">
        <authorList>
            <person name="Varghese N."/>
            <person name="Submissions S."/>
        </authorList>
    </citation>
    <scope>NUCLEOTIDE SEQUENCE [LARGE SCALE GENOMIC DNA]</scope>
    <source>
        <strain evidence="9">JCM 18195</strain>
    </source>
</reference>
<dbReference type="InterPro" id="IPR017039">
    <property type="entry name" value="Virul_fac_BrkB"/>
</dbReference>
<evidence type="ECO:0000256" key="5">
    <source>
        <dbReference type="ARBA" id="ARBA00022989"/>
    </source>
</evidence>
<dbReference type="HAMAP" id="MF_00672">
    <property type="entry name" value="UPF0761"/>
    <property type="match status" value="1"/>
</dbReference>
<evidence type="ECO:0000256" key="7">
    <source>
        <dbReference type="HAMAP-Rule" id="MF_00672"/>
    </source>
</evidence>
<comment type="similarity">
    <text evidence="7">Belongs to the UPF0761 family.</text>
</comment>
<dbReference type="PANTHER" id="PTHR30213">
    <property type="entry name" value="INNER MEMBRANE PROTEIN YHJD"/>
    <property type="match status" value="1"/>
</dbReference>
<dbReference type="PANTHER" id="PTHR30213:SF0">
    <property type="entry name" value="UPF0761 MEMBRANE PROTEIN YIHY"/>
    <property type="match status" value="1"/>
</dbReference>
<feature type="transmembrane region" description="Helical" evidence="7">
    <location>
        <begin position="232"/>
        <end position="253"/>
    </location>
</feature>
<organism evidence="8 9">
    <name type="scientific">Geopseudomonas sagittaria</name>
    <dbReference type="NCBI Taxonomy" id="1135990"/>
    <lineage>
        <taxon>Bacteria</taxon>
        <taxon>Pseudomonadati</taxon>
        <taxon>Pseudomonadota</taxon>
        <taxon>Gammaproteobacteria</taxon>
        <taxon>Pseudomonadales</taxon>
        <taxon>Pseudomonadaceae</taxon>
        <taxon>Geopseudomonas</taxon>
    </lineage>
</organism>
<keyword evidence="4 7" id="KW-0812">Transmembrane</keyword>
<feature type="transmembrane region" description="Helical" evidence="7">
    <location>
        <begin position="168"/>
        <end position="192"/>
    </location>
</feature>
<dbReference type="Pfam" id="PF03631">
    <property type="entry name" value="Virul_fac_BrkB"/>
    <property type="match status" value="1"/>
</dbReference>
<protein>
    <recommendedName>
        <fullName evidence="7">UPF0761 membrane protein SAMN05216229_110137</fullName>
    </recommendedName>
</protein>
<dbReference type="EMBL" id="FOXM01000010">
    <property type="protein sequence ID" value="SFQ05816.1"/>
    <property type="molecule type" value="Genomic_DNA"/>
</dbReference>
<dbReference type="PIRSF" id="PIRSF035875">
    <property type="entry name" value="RNase_BN"/>
    <property type="match status" value="1"/>
</dbReference>
<dbReference type="InterPro" id="IPR023679">
    <property type="entry name" value="UPF0761_bac"/>
</dbReference>
<evidence type="ECO:0000313" key="8">
    <source>
        <dbReference type="EMBL" id="SFQ05816.1"/>
    </source>
</evidence>
<evidence type="ECO:0000256" key="6">
    <source>
        <dbReference type="ARBA" id="ARBA00023136"/>
    </source>
</evidence>
<evidence type="ECO:0000256" key="2">
    <source>
        <dbReference type="ARBA" id="ARBA00022475"/>
    </source>
</evidence>
<feature type="transmembrane region" description="Helical" evidence="7">
    <location>
        <begin position="28"/>
        <end position="53"/>
    </location>
</feature>
<dbReference type="AlphaFoldDB" id="A0A1I5VFN8"/>
<evidence type="ECO:0000256" key="3">
    <source>
        <dbReference type="ARBA" id="ARBA00022519"/>
    </source>
</evidence>
<feature type="transmembrane region" description="Helical" evidence="7">
    <location>
        <begin position="93"/>
        <end position="112"/>
    </location>
</feature>
<keyword evidence="6 7" id="KW-0472">Membrane</keyword>
<accession>A0A1I5VFN8</accession>
<feature type="transmembrane region" description="Helical" evidence="7">
    <location>
        <begin position="133"/>
        <end position="156"/>
    </location>
</feature>
<keyword evidence="3" id="KW-0997">Cell inner membrane</keyword>
<keyword evidence="9" id="KW-1185">Reference proteome</keyword>